<evidence type="ECO:0000256" key="5">
    <source>
        <dbReference type="ARBA" id="ARBA00023004"/>
    </source>
</evidence>
<dbReference type="RefSeq" id="WP_038569732.1">
    <property type="nucleotide sequence ID" value="NZ_CP008889.1"/>
</dbReference>
<keyword evidence="4 7" id="KW-0560">Oxidoreductase</keyword>
<organism evidence="8 9">
    <name type="scientific">Dermacoccus nishinomiyaensis</name>
    <dbReference type="NCBI Taxonomy" id="1274"/>
    <lineage>
        <taxon>Bacteria</taxon>
        <taxon>Bacillati</taxon>
        <taxon>Actinomycetota</taxon>
        <taxon>Actinomycetes</taxon>
        <taxon>Micrococcales</taxon>
        <taxon>Dermacoccaceae</taxon>
        <taxon>Dermacoccus</taxon>
    </lineage>
</organism>
<dbReference type="KEGG" id="dni:HX89_13465"/>
<dbReference type="GO" id="GO:0008395">
    <property type="term" value="F:steroid hydroxylase activity"/>
    <property type="evidence" value="ECO:0007669"/>
    <property type="project" value="TreeGrafter"/>
</dbReference>
<gene>
    <name evidence="8" type="ORF">HX89_13465</name>
</gene>
<dbReference type="InterPro" id="IPR017972">
    <property type="entry name" value="Cyt_P450_CS"/>
</dbReference>
<dbReference type="InterPro" id="IPR001128">
    <property type="entry name" value="Cyt_P450"/>
</dbReference>
<keyword evidence="2 7" id="KW-0349">Heme</keyword>
<dbReference type="PROSITE" id="PS00086">
    <property type="entry name" value="CYTOCHROME_P450"/>
    <property type="match status" value="1"/>
</dbReference>
<dbReference type="PRINTS" id="PR00385">
    <property type="entry name" value="P450"/>
</dbReference>
<dbReference type="GO" id="GO:0005506">
    <property type="term" value="F:iron ion binding"/>
    <property type="evidence" value="ECO:0007669"/>
    <property type="project" value="InterPro"/>
</dbReference>
<keyword evidence="3 7" id="KW-0479">Metal-binding</keyword>
<reference evidence="8 9" key="1">
    <citation type="submission" date="2014-07" db="EMBL/GenBank/DDBJ databases">
        <title>Genome Sequencing of Dermacoccus nishinomiyaensis.</title>
        <authorList>
            <person name="Hong K.W."/>
            <person name="Chan K.G."/>
        </authorList>
    </citation>
    <scope>NUCLEOTIDE SEQUENCE [LARGE SCALE GENOMIC DNA]</scope>
    <source>
        <strain evidence="8 9">M25</strain>
    </source>
</reference>
<evidence type="ECO:0000313" key="8">
    <source>
        <dbReference type="EMBL" id="AIF41759.1"/>
    </source>
</evidence>
<protein>
    <submittedName>
        <fullName evidence="8">Cytochrome P450</fullName>
    </submittedName>
</protein>
<dbReference type="GO" id="GO:0036199">
    <property type="term" value="F:cholest-4-en-3-one 26-monooxygenase activity"/>
    <property type="evidence" value="ECO:0007669"/>
    <property type="project" value="TreeGrafter"/>
</dbReference>
<evidence type="ECO:0000256" key="7">
    <source>
        <dbReference type="RuleBase" id="RU000461"/>
    </source>
</evidence>
<proteinExistence type="inferred from homology"/>
<dbReference type="Proteomes" id="UP000027986">
    <property type="component" value="Chromosome"/>
</dbReference>
<keyword evidence="6 7" id="KW-0503">Monooxygenase</keyword>
<dbReference type="PANTHER" id="PTHR46696">
    <property type="entry name" value="P450, PUTATIVE (EUROFUNG)-RELATED"/>
    <property type="match status" value="1"/>
</dbReference>
<dbReference type="GeneID" id="41842047"/>
<comment type="similarity">
    <text evidence="1 7">Belongs to the cytochrome P450 family.</text>
</comment>
<dbReference type="HOGENOM" id="CLU_033716_2_0_11"/>
<name>A0A075JIG9_9MICO</name>
<evidence type="ECO:0000256" key="3">
    <source>
        <dbReference type="ARBA" id="ARBA00022723"/>
    </source>
</evidence>
<sequence length="448" mass="48348">MSALTTRIPRRLVEHATPSVRWSLQHAIPRRALVRVASQGDPQGVLSTETTGLLPEELAPILARIRGGGAIVTGKLSTLTGEHDAVKEVLTSNDFRTGLPGDTSRAVRGALTWAASTTIGPLEPPSLLATDGPTHTRNRKLVTRVFTARAVEALRERTEQVATELLDDLEADARAGHDVDLVARYCEQLPVTVIAEILGVPESEYETVLRLGGHAGSSLDLGLDWATFRRTESALDEFDAWLETHLAAKRAQPGDGLFSALIQAQDDGVGLSDQELKSVAGLVLAAGFETTVNLLGNAIRLIVDHPEQLAALRSGKASWLNAVEETLRFDPPVLLTARTATCDTRVADVDVAAGTLVVTVLAAANRDPKIFDDPDAFDVHRENAREHLAFSSGRHFCLGAALSRMESEVALRVFFDRFDVELLPGSTRRPTRILRGYATLPARLAARA</sequence>
<dbReference type="Gene3D" id="1.10.630.10">
    <property type="entry name" value="Cytochrome P450"/>
    <property type="match status" value="1"/>
</dbReference>
<dbReference type="AlphaFoldDB" id="A0A075JIG9"/>
<accession>A0A075JIG9</accession>
<dbReference type="CDD" id="cd20625">
    <property type="entry name" value="CYP164-like"/>
    <property type="match status" value="1"/>
</dbReference>
<evidence type="ECO:0000256" key="4">
    <source>
        <dbReference type="ARBA" id="ARBA00023002"/>
    </source>
</evidence>
<evidence type="ECO:0000313" key="9">
    <source>
        <dbReference type="Proteomes" id="UP000027986"/>
    </source>
</evidence>
<dbReference type="PANTHER" id="PTHR46696:SF4">
    <property type="entry name" value="BIOTIN BIOSYNTHESIS CYTOCHROME P450"/>
    <property type="match status" value="1"/>
</dbReference>
<dbReference type="InterPro" id="IPR002397">
    <property type="entry name" value="Cyt_P450_B"/>
</dbReference>
<evidence type="ECO:0000256" key="6">
    <source>
        <dbReference type="ARBA" id="ARBA00023033"/>
    </source>
</evidence>
<dbReference type="GO" id="GO:0006707">
    <property type="term" value="P:cholesterol catabolic process"/>
    <property type="evidence" value="ECO:0007669"/>
    <property type="project" value="TreeGrafter"/>
</dbReference>
<dbReference type="PRINTS" id="PR00359">
    <property type="entry name" value="BP450"/>
</dbReference>
<evidence type="ECO:0000256" key="1">
    <source>
        <dbReference type="ARBA" id="ARBA00010617"/>
    </source>
</evidence>
<dbReference type="Pfam" id="PF00067">
    <property type="entry name" value="p450"/>
    <property type="match status" value="1"/>
</dbReference>
<keyword evidence="5 7" id="KW-0408">Iron</keyword>
<dbReference type="eggNOG" id="COG2124">
    <property type="taxonomic scope" value="Bacteria"/>
</dbReference>
<dbReference type="OrthoDB" id="54272at2"/>
<evidence type="ECO:0000256" key="2">
    <source>
        <dbReference type="ARBA" id="ARBA00022617"/>
    </source>
</evidence>
<dbReference type="GO" id="GO:0020037">
    <property type="term" value="F:heme binding"/>
    <property type="evidence" value="ECO:0007669"/>
    <property type="project" value="InterPro"/>
</dbReference>
<dbReference type="EMBL" id="CP008889">
    <property type="protein sequence ID" value="AIF41759.1"/>
    <property type="molecule type" value="Genomic_DNA"/>
</dbReference>
<dbReference type="InterPro" id="IPR036396">
    <property type="entry name" value="Cyt_P450_sf"/>
</dbReference>
<keyword evidence="9" id="KW-1185">Reference proteome</keyword>
<dbReference type="SUPFAM" id="SSF48264">
    <property type="entry name" value="Cytochrome P450"/>
    <property type="match status" value="1"/>
</dbReference>
<dbReference type="FunFam" id="1.10.630.10:FF:000018">
    <property type="entry name" value="Cytochrome P450 monooxygenase"/>
    <property type="match status" value="1"/>
</dbReference>